<comment type="caution">
    <text evidence="16">The sequence shown here is derived from an EMBL/GenBank/DDBJ whole genome shotgun (WGS) entry which is preliminary data.</text>
</comment>
<dbReference type="UniPathway" id="UPA00084">
    <property type="reaction ID" value="UER00503"/>
</dbReference>
<evidence type="ECO:0000313" key="17">
    <source>
        <dbReference type="Proteomes" id="UP000295636"/>
    </source>
</evidence>
<dbReference type="Pfam" id="PF01066">
    <property type="entry name" value="CDP-OH_P_transf"/>
    <property type="match status" value="1"/>
</dbReference>
<evidence type="ECO:0000256" key="5">
    <source>
        <dbReference type="ARBA" id="ARBA00022516"/>
    </source>
</evidence>
<comment type="function">
    <text evidence="1">This protein catalyzes the committed step to the synthesis of the acidic phospholipids.</text>
</comment>
<organism evidence="16 17">
    <name type="scientific">Paenibacillus piri</name>
    <dbReference type="NCBI Taxonomy" id="2547395"/>
    <lineage>
        <taxon>Bacteria</taxon>
        <taxon>Bacillati</taxon>
        <taxon>Bacillota</taxon>
        <taxon>Bacilli</taxon>
        <taxon>Bacillales</taxon>
        <taxon>Paenibacillaceae</taxon>
        <taxon>Paenibacillus</taxon>
    </lineage>
</organism>
<dbReference type="RefSeq" id="WP_133233967.1">
    <property type="nucleotide sequence ID" value="NZ_SMRT01000016.1"/>
</dbReference>
<dbReference type="AlphaFoldDB" id="A0A4R5KE80"/>
<evidence type="ECO:0000256" key="11">
    <source>
        <dbReference type="ARBA" id="ARBA00023209"/>
    </source>
</evidence>
<keyword evidence="9" id="KW-0443">Lipid metabolism</keyword>
<dbReference type="Gene3D" id="1.20.120.1760">
    <property type="match status" value="1"/>
</dbReference>
<evidence type="ECO:0000256" key="12">
    <source>
        <dbReference type="ARBA" id="ARBA00023264"/>
    </source>
</evidence>
<proteinExistence type="inferred from homology"/>
<dbReference type="OrthoDB" id="9796672at2"/>
<keyword evidence="17" id="KW-1185">Reference proteome</keyword>
<dbReference type="InterPro" id="IPR050324">
    <property type="entry name" value="CDP-alcohol_PTase-I"/>
</dbReference>
<evidence type="ECO:0000256" key="4">
    <source>
        <dbReference type="ARBA" id="ARBA00010441"/>
    </source>
</evidence>
<evidence type="ECO:0000256" key="8">
    <source>
        <dbReference type="ARBA" id="ARBA00022989"/>
    </source>
</evidence>
<evidence type="ECO:0000256" key="15">
    <source>
        <dbReference type="SAM" id="Phobius"/>
    </source>
</evidence>
<comment type="subcellular location">
    <subcellularLocation>
        <location evidence="2">Membrane</location>
        <topology evidence="2">Multi-pass membrane protein</topology>
    </subcellularLocation>
</comment>
<evidence type="ECO:0000256" key="14">
    <source>
        <dbReference type="RuleBase" id="RU003750"/>
    </source>
</evidence>
<gene>
    <name evidence="16" type="ORF">E1757_26720</name>
</gene>
<sequence length="174" mass="19711">MWNLPNILTVCRFLLIPVYLFVFESGFIRTAFFILLLAGLTDVLDGYIARKRKMITQLGSMLDPLADKTMMIAVILSLVFSGMISWEAAAAMFLRDAGMIIGSAIFHFRGKQTVPANVMGKLTTVLYYLAILLVIFEYKYAEACLWLVIFISFLTSIIYIFQFKSLNKNESESS</sequence>
<accession>A0A4R5KE80</accession>
<keyword evidence="8 15" id="KW-1133">Transmembrane helix</keyword>
<evidence type="ECO:0000256" key="9">
    <source>
        <dbReference type="ARBA" id="ARBA00023098"/>
    </source>
</evidence>
<keyword evidence="6 14" id="KW-0808">Transferase</keyword>
<keyword evidence="5" id="KW-0444">Lipid biosynthesis</keyword>
<comment type="pathway">
    <text evidence="3">Lipid metabolism.</text>
</comment>
<dbReference type="GO" id="GO:0006655">
    <property type="term" value="P:phosphatidylglycerol biosynthetic process"/>
    <property type="evidence" value="ECO:0007669"/>
    <property type="project" value="UniProtKB-UniPathway"/>
</dbReference>
<feature type="transmembrane region" description="Helical" evidence="15">
    <location>
        <begin position="70"/>
        <end position="94"/>
    </location>
</feature>
<keyword evidence="7 15" id="KW-0812">Transmembrane</keyword>
<dbReference type="InterPro" id="IPR048254">
    <property type="entry name" value="CDP_ALCOHOL_P_TRANSF_CS"/>
</dbReference>
<dbReference type="GO" id="GO:0016020">
    <property type="term" value="C:membrane"/>
    <property type="evidence" value="ECO:0007669"/>
    <property type="project" value="UniProtKB-SubCell"/>
</dbReference>
<feature type="transmembrane region" description="Helical" evidence="15">
    <location>
        <begin position="143"/>
        <end position="161"/>
    </location>
</feature>
<evidence type="ECO:0000256" key="2">
    <source>
        <dbReference type="ARBA" id="ARBA00004141"/>
    </source>
</evidence>
<evidence type="ECO:0000256" key="7">
    <source>
        <dbReference type="ARBA" id="ARBA00022692"/>
    </source>
</evidence>
<dbReference type="PANTHER" id="PTHR14269:SF11">
    <property type="entry name" value="CDP-DIACYLGLYCEROL--GLYCEROL-3-PHOSPHATE 3-PHOSPHATIDYLTRANSFERASE"/>
    <property type="match status" value="1"/>
</dbReference>
<dbReference type="PIRSF" id="PIRSF000847">
    <property type="entry name" value="Phos_ph_gly_syn"/>
    <property type="match status" value="1"/>
</dbReference>
<dbReference type="PROSITE" id="PS00379">
    <property type="entry name" value="CDP_ALCOHOL_P_TRANSF"/>
    <property type="match status" value="1"/>
</dbReference>
<keyword evidence="12" id="KW-1208">Phospholipid metabolism</keyword>
<evidence type="ECO:0000256" key="10">
    <source>
        <dbReference type="ARBA" id="ARBA00023136"/>
    </source>
</evidence>
<evidence type="ECO:0000313" key="16">
    <source>
        <dbReference type="EMBL" id="TDF93526.1"/>
    </source>
</evidence>
<dbReference type="PANTHER" id="PTHR14269">
    <property type="entry name" value="CDP-DIACYLGLYCEROL--GLYCEROL-3-PHOSPHATE 3-PHOSPHATIDYLTRANSFERASE-RELATED"/>
    <property type="match status" value="1"/>
</dbReference>
<reference evidence="16 17" key="1">
    <citation type="submission" date="2019-03" db="EMBL/GenBank/DDBJ databases">
        <title>This is whole genome sequence of Paenibacillus sp MS74 strain.</title>
        <authorList>
            <person name="Trinh H.N."/>
        </authorList>
    </citation>
    <scope>NUCLEOTIDE SEQUENCE [LARGE SCALE GENOMIC DNA]</scope>
    <source>
        <strain evidence="16 17">MS74</strain>
    </source>
</reference>
<dbReference type="InterPro" id="IPR043130">
    <property type="entry name" value="CDP-OH_PTrfase_TM_dom"/>
</dbReference>
<dbReference type="GO" id="GO:0008444">
    <property type="term" value="F:CDP-diacylglycerol-glycerol-3-phosphate 3-phosphatidyltransferase activity"/>
    <property type="evidence" value="ECO:0007669"/>
    <property type="project" value="InterPro"/>
</dbReference>
<evidence type="ECO:0000256" key="1">
    <source>
        <dbReference type="ARBA" id="ARBA00003973"/>
    </source>
</evidence>
<dbReference type="Proteomes" id="UP000295636">
    <property type="component" value="Unassembled WGS sequence"/>
</dbReference>
<protein>
    <recommendedName>
        <fullName evidence="13">Phosphatidylglycerophosphate synthase</fullName>
    </recommendedName>
</protein>
<evidence type="ECO:0000256" key="13">
    <source>
        <dbReference type="ARBA" id="ARBA00033018"/>
    </source>
</evidence>
<evidence type="ECO:0000256" key="3">
    <source>
        <dbReference type="ARBA" id="ARBA00005189"/>
    </source>
</evidence>
<dbReference type="InterPro" id="IPR004570">
    <property type="entry name" value="Phosphatidylglycerol_P_synth"/>
</dbReference>
<comment type="similarity">
    <text evidence="4 14">Belongs to the CDP-alcohol phosphatidyltransferase class-I family.</text>
</comment>
<name>A0A4R5KE80_9BACL</name>
<dbReference type="InterPro" id="IPR000462">
    <property type="entry name" value="CDP-OH_P_trans"/>
</dbReference>
<dbReference type="EMBL" id="SMRT01000016">
    <property type="protein sequence ID" value="TDF93526.1"/>
    <property type="molecule type" value="Genomic_DNA"/>
</dbReference>
<keyword evidence="10 15" id="KW-0472">Membrane</keyword>
<evidence type="ECO:0000256" key="6">
    <source>
        <dbReference type="ARBA" id="ARBA00022679"/>
    </source>
</evidence>
<feature type="transmembrane region" description="Helical" evidence="15">
    <location>
        <begin position="114"/>
        <end position="136"/>
    </location>
</feature>
<keyword evidence="11" id="KW-0594">Phospholipid biosynthesis</keyword>